<evidence type="ECO:0000256" key="4">
    <source>
        <dbReference type="ARBA" id="ARBA00022989"/>
    </source>
</evidence>
<evidence type="ECO:0000256" key="1">
    <source>
        <dbReference type="ARBA" id="ARBA00004141"/>
    </source>
</evidence>
<feature type="transmembrane region" description="Helical" evidence="6">
    <location>
        <begin position="82"/>
        <end position="106"/>
    </location>
</feature>
<name>A0A7I4DN27_PHYPA</name>
<keyword evidence="5 6" id="KW-0472">Membrane</keyword>
<accession>A0A7I4DN27</accession>
<evidence type="ECO:0000256" key="2">
    <source>
        <dbReference type="ARBA" id="ARBA00007524"/>
    </source>
</evidence>
<evidence type="ECO:0000256" key="3">
    <source>
        <dbReference type="ARBA" id="ARBA00022692"/>
    </source>
</evidence>
<dbReference type="PANTHER" id="PTHR10057:SF16">
    <property type="entry name" value="PERIPHERAL-TYPE BENZODIAZEPINE RECEPTOR-RELATED"/>
    <property type="match status" value="1"/>
</dbReference>
<evidence type="ECO:0000256" key="6">
    <source>
        <dbReference type="SAM" id="Phobius"/>
    </source>
</evidence>
<gene>
    <name evidence="7" type="primary">LOC112280957</name>
</gene>
<protein>
    <submittedName>
        <fullName evidence="7">Uncharacterized protein</fullName>
    </submittedName>
</protein>
<evidence type="ECO:0000313" key="8">
    <source>
        <dbReference type="Proteomes" id="UP000006727"/>
    </source>
</evidence>
<dbReference type="AlphaFoldDB" id="A0A7I4DN27"/>
<keyword evidence="4 6" id="KW-1133">Transmembrane helix</keyword>
<dbReference type="GO" id="GO:0016020">
    <property type="term" value="C:membrane"/>
    <property type="evidence" value="ECO:0007669"/>
    <property type="project" value="UniProtKB-SubCell"/>
</dbReference>
<reference evidence="7 8" key="2">
    <citation type="journal article" date="2018" name="Plant J.">
        <title>The Physcomitrella patens chromosome-scale assembly reveals moss genome structure and evolution.</title>
        <authorList>
            <person name="Lang D."/>
            <person name="Ullrich K.K."/>
            <person name="Murat F."/>
            <person name="Fuchs J."/>
            <person name="Jenkins J."/>
            <person name="Haas F.B."/>
            <person name="Piednoel M."/>
            <person name="Gundlach H."/>
            <person name="Van Bel M."/>
            <person name="Meyberg R."/>
            <person name="Vives C."/>
            <person name="Morata J."/>
            <person name="Symeonidi A."/>
            <person name="Hiss M."/>
            <person name="Muchero W."/>
            <person name="Kamisugi Y."/>
            <person name="Saleh O."/>
            <person name="Blanc G."/>
            <person name="Decker E.L."/>
            <person name="van Gessel N."/>
            <person name="Grimwood J."/>
            <person name="Hayes R.D."/>
            <person name="Graham S.W."/>
            <person name="Gunter L.E."/>
            <person name="McDaniel S.F."/>
            <person name="Hoernstein S.N.W."/>
            <person name="Larsson A."/>
            <person name="Li F.W."/>
            <person name="Perroud P.F."/>
            <person name="Phillips J."/>
            <person name="Ranjan P."/>
            <person name="Rokshar D.S."/>
            <person name="Rothfels C.J."/>
            <person name="Schneider L."/>
            <person name="Shu S."/>
            <person name="Stevenson D.W."/>
            <person name="Thummler F."/>
            <person name="Tillich M."/>
            <person name="Villarreal Aguilar J.C."/>
            <person name="Widiez T."/>
            <person name="Wong G.K."/>
            <person name="Wymore A."/>
            <person name="Zhang Y."/>
            <person name="Zimmer A.D."/>
            <person name="Quatrano R.S."/>
            <person name="Mayer K.F.X."/>
            <person name="Goodstein D."/>
            <person name="Casacuberta J.M."/>
            <person name="Vandepoele K."/>
            <person name="Reski R."/>
            <person name="Cuming A.C."/>
            <person name="Tuskan G.A."/>
            <person name="Maumus F."/>
            <person name="Salse J."/>
            <person name="Schmutz J."/>
            <person name="Rensing S.A."/>
        </authorList>
    </citation>
    <scope>NUCLEOTIDE SEQUENCE [LARGE SCALE GENOMIC DNA]</scope>
    <source>
        <strain evidence="7 8">cv. Gransden 2004</strain>
    </source>
</reference>
<dbReference type="EMBL" id="ABEU02000004">
    <property type="status" value="NOT_ANNOTATED_CDS"/>
    <property type="molecule type" value="Genomic_DNA"/>
</dbReference>
<keyword evidence="3 6" id="KW-0812">Transmembrane</keyword>
<dbReference type="EnsemblPlants" id="Pp3c4_22190V3.6">
    <property type="protein sequence ID" value="Pp3c4_22190V3.6"/>
    <property type="gene ID" value="Pp3c4_22190"/>
</dbReference>
<dbReference type="Gramene" id="Pp3c4_22190V3.6">
    <property type="protein sequence ID" value="Pp3c4_22190V3.6"/>
    <property type="gene ID" value="Pp3c4_22190"/>
</dbReference>
<dbReference type="InterPro" id="IPR004307">
    <property type="entry name" value="TspO_MBR"/>
</dbReference>
<comment type="similarity">
    <text evidence="2">Belongs to the TspO/BZRP family.</text>
</comment>
<sequence>MWNLWDVGSLVIAVGLPVGVGFAGTAFGGGGDSEWYKELNKPPWTPPGWVFPIMWTTLYILMGVSSWLVYKEGGFSAQGYPLGAYIFQLALNFLWTPIFFGMHFVVSLLSLTERESLKLYNVLYCRFKLLSIRVM</sequence>
<evidence type="ECO:0000313" key="7">
    <source>
        <dbReference type="EnsemblPlants" id="Pp3c4_22190V3.6"/>
    </source>
</evidence>
<dbReference type="InterPro" id="IPR038330">
    <property type="entry name" value="TspO/MBR-related_sf"/>
</dbReference>
<dbReference type="Proteomes" id="UP000006727">
    <property type="component" value="Chromosome 4"/>
</dbReference>
<proteinExistence type="inferred from homology"/>
<dbReference type="Gene3D" id="1.20.1260.100">
    <property type="entry name" value="TspO/MBR protein"/>
    <property type="match status" value="1"/>
</dbReference>
<feature type="transmembrane region" description="Helical" evidence="6">
    <location>
        <begin position="49"/>
        <end position="70"/>
    </location>
</feature>
<organism evidence="7 8">
    <name type="scientific">Physcomitrium patens</name>
    <name type="common">Spreading-leaved earth moss</name>
    <name type="synonym">Physcomitrella patens</name>
    <dbReference type="NCBI Taxonomy" id="3218"/>
    <lineage>
        <taxon>Eukaryota</taxon>
        <taxon>Viridiplantae</taxon>
        <taxon>Streptophyta</taxon>
        <taxon>Embryophyta</taxon>
        <taxon>Bryophyta</taxon>
        <taxon>Bryophytina</taxon>
        <taxon>Bryopsida</taxon>
        <taxon>Funariidae</taxon>
        <taxon>Funariales</taxon>
        <taxon>Funariaceae</taxon>
        <taxon>Physcomitrium</taxon>
    </lineage>
</organism>
<dbReference type="PANTHER" id="PTHR10057">
    <property type="entry name" value="PERIPHERAL-TYPE BENZODIAZEPINE RECEPTOR"/>
    <property type="match status" value="1"/>
</dbReference>
<dbReference type="CDD" id="cd15904">
    <property type="entry name" value="TSPO_MBR"/>
    <property type="match status" value="1"/>
</dbReference>
<reference evidence="7 8" key="1">
    <citation type="journal article" date="2008" name="Science">
        <title>The Physcomitrella genome reveals evolutionary insights into the conquest of land by plants.</title>
        <authorList>
            <person name="Rensing S."/>
            <person name="Lang D."/>
            <person name="Zimmer A."/>
            <person name="Terry A."/>
            <person name="Salamov A."/>
            <person name="Shapiro H."/>
            <person name="Nishiyama T."/>
            <person name="Perroud P.-F."/>
            <person name="Lindquist E."/>
            <person name="Kamisugi Y."/>
            <person name="Tanahashi T."/>
            <person name="Sakakibara K."/>
            <person name="Fujita T."/>
            <person name="Oishi K."/>
            <person name="Shin-I T."/>
            <person name="Kuroki Y."/>
            <person name="Toyoda A."/>
            <person name="Suzuki Y."/>
            <person name="Hashimoto A."/>
            <person name="Yamaguchi K."/>
            <person name="Sugano A."/>
            <person name="Kohara Y."/>
            <person name="Fujiyama A."/>
            <person name="Anterola A."/>
            <person name="Aoki S."/>
            <person name="Ashton N."/>
            <person name="Barbazuk W.B."/>
            <person name="Barker E."/>
            <person name="Bennetzen J."/>
            <person name="Bezanilla M."/>
            <person name="Blankenship R."/>
            <person name="Cho S.H."/>
            <person name="Dutcher S."/>
            <person name="Estelle M."/>
            <person name="Fawcett J.A."/>
            <person name="Gundlach H."/>
            <person name="Hanada K."/>
            <person name="Heyl A."/>
            <person name="Hicks K.A."/>
            <person name="Hugh J."/>
            <person name="Lohr M."/>
            <person name="Mayer K."/>
            <person name="Melkozernov A."/>
            <person name="Murata T."/>
            <person name="Nelson D."/>
            <person name="Pils B."/>
            <person name="Prigge M."/>
            <person name="Reiss B."/>
            <person name="Renner T."/>
            <person name="Rombauts S."/>
            <person name="Rushton P."/>
            <person name="Sanderfoot A."/>
            <person name="Schween G."/>
            <person name="Shiu S.-H."/>
            <person name="Stueber K."/>
            <person name="Theodoulou F.L."/>
            <person name="Tu H."/>
            <person name="Van de Peer Y."/>
            <person name="Verrier P.J."/>
            <person name="Waters E."/>
            <person name="Wood A."/>
            <person name="Yang L."/>
            <person name="Cove D."/>
            <person name="Cuming A."/>
            <person name="Hasebe M."/>
            <person name="Lucas S."/>
            <person name="Mishler D.B."/>
            <person name="Reski R."/>
            <person name="Grigoriev I."/>
            <person name="Quatrano R.S."/>
            <person name="Boore J.L."/>
        </authorList>
    </citation>
    <scope>NUCLEOTIDE SEQUENCE [LARGE SCALE GENOMIC DNA]</scope>
    <source>
        <strain evidence="7 8">cv. Gransden 2004</strain>
    </source>
</reference>
<dbReference type="FunFam" id="1.20.1260.100:FF:000001">
    <property type="entry name" value="translocator protein 2"/>
    <property type="match status" value="1"/>
</dbReference>
<feature type="transmembrane region" description="Helical" evidence="6">
    <location>
        <begin position="7"/>
        <end position="29"/>
    </location>
</feature>
<reference evidence="7" key="3">
    <citation type="submission" date="2020-12" db="UniProtKB">
        <authorList>
            <consortium name="EnsemblPlants"/>
        </authorList>
    </citation>
    <scope>IDENTIFICATION</scope>
</reference>
<keyword evidence="8" id="KW-1185">Reference proteome</keyword>
<evidence type="ECO:0000256" key="5">
    <source>
        <dbReference type="ARBA" id="ARBA00023136"/>
    </source>
</evidence>
<comment type="subcellular location">
    <subcellularLocation>
        <location evidence="1">Membrane</location>
        <topology evidence="1">Multi-pass membrane protein</topology>
    </subcellularLocation>
</comment>
<dbReference type="Pfam" id="PF03073">
    <property type="entry name" value="TspO_MBR"/>
    <property type="match status" value="1"/>
</dbReference>